<keyword evidence="8 12" id="KW-0547">Nucleotide-binding</keyword>
<dbReference type="PROSITE" id="PS00627">
    <property type="entry name" value="GHMP_KINASES_ATP"/>
    <property type="match status" value="1"/>
</dbReference>
<evidence type="ECO:0000313" key="16">
    <source>
        <dbReference type="Proteomes" id="UP000274458"/>
    </source>
</evidence>
<dbReference type="PIRSF" id="PIRSF000676">
    <property type="entry name" value="Homoser_kin"/>
    <property type="match status" value="1"/>
</dbReference>
<dbReference type="InterPro" id="IPR006204">
    <property type="entry name" value="GHMP_kinase_N_dom"/>
</dbReference>
<evidence type="ECO:0000256" key="4">
    <source>
        <dbReference type="ARBA" id="ARBA00017858"/>
    </source>
</evidence>
<dbReference type="InterPro" id="IPR020568">
    <property type="entry name" value="Ribosomal_Su5_D2-typ_SF"/>
</dbReference>
<gene>
    <name evidence="12 15" type="primary">thrB</name>
    <name evidence="15" type="ORF">C3B56_00148</name>
</gene>
<evidence type="ECO:0000256" key="11">
    <source>
        <dbReference type="ARBA" id="ARBA00049375"/>
    </source>
</evidence>
<sequence>MVKFYAPASIGNVGVGFDVLGIAIYPIDGTLLGDCVTIKSSKNFNLIYKGKFVNYLPKNPKKNILYQCWKYLCKFLGYNIPITIKLEKNIPISSGLGSSACSIVSGFVAINNFFGSPINKNILLNLMGKLEGYISGSIHYDNIAPCYLGGCQLILKEGKIISQNIPNFNHWLWVMAYPGTKLSTSKSRSILPLYYSKNDCVNHSKYLSGFIHSCYTKQSKLAIKLMKDIIAEPYRNPLLPFFSKVRKNIKKIGALTCGISGSGPTIFAVCDNIKKAYNISNWFKKNYLQNKEGFVHICRLSKKGVFKLN</sequence>
<reference evidence="15 16" key="1">
    <citation type="journal article" date="2018" name="Genome Biol. Evol.">
        <title>Partnering With a Pest: Genomes of Hemlock Woolly Adelgid Symbionts Reveal Atypical Nutritional Provisioning Patterns in Dual-Obligate Bacteria.</title>
        <authorList>
            <person name="Weglarz K.M."/>
            <person name="Havill N.P."/>
            <person name="Burke G.R."/>
            <person name="von Dohlen C.D."/>
        </authorList>
    </citation>
    <scope>NUCLEOTIDE SEQUENCE [LARGE SCALE GENOMIC DNA]</scope>
    <source>
        <strain evidence="15">ENA</strain>
    </source>
</reference>
<dbReference type="HAMAP" id="MF_00384">
    <property type="entry name" value="Homoser_kinase"/>
    <property type="match status" value="1"/>
</dbReference>
<proteinExistence type="inferred from homology"/>
<dbReference type="InterPro" id="IPR014721">
    <property type="entry name" value="Ribsml_uS5_D2-typ_fold_subgr"/>
</dbReference>
<evidence type="ECO:0000259" key="14">
    <source>
        <dbReference type="Pfam" id="PF08544"/>
    </source>
</evidence>
<evidence type="ECO:0000256" key="3">
    <source>
        <dbReference type="ARBA" id="ARBA00012078"/>
    </source>
</evidence>
<evidence type="ECO:0000256" key="5">
    <source>
        <dbReference type="ARBA" id="ARBA00022605"/>
    </source>
</evidence>
<dbReference type="UniPathway" id="UPA00050">
    <property type="reaction ID" value="UER00064"/>
</dbReference>
<keyword evidence="16" id="KW-1185">Reference proteome</keyword>
<dbReference type="EMBL" id="CP026513">
    <property type="protein sequence ID" value="AZP36257.1"/>
    <property type="molecule type" value="Genomic_DNA"/>
</dbReference>
<dbReference type="Gene3D" id="3.30.230.10">
    <property type="match status" value="1"/>
</dbReference>
<dbReference type="EC" id="2.7.1.39" evidence="3 12"/>
<feature type="domain" description="GHMP kinase N-terminal" evidence="13">
    <location>
        <begin position="63"/>
        <end position="150"/>
    </location>
</feature>
<keyword evidence="10 12" id="KW-0067">ATP-binding</keyword>
<evidence type="ECO:0000256" key="1">
    <source>
        <dbReference type="ARBA" id="ARBA00005015"/>
    </source>
</evidence>
<dbReference type="GO" id="GO:0009088">
    <property type="term" value="P:threonine biosynthetic process"/>
    <property type="evidence" value="ECO:0007669"/>
    <property type="project" value="UniProtKB-UniRule"/>
</dbReference>
<organism evidence="15 16">
    <name type="scientific">Candidatus Annandia adelgestsuga</name>
    <dbReference type="NCBI Taxonomy" id="1302411"/>
    <lineage>
        <taxon>Bacteria</taxon>
        <taxon>Pseudomonadati</taxon>
        <taxon>Pseudomonadota</taxon>
        <taxon>Gammaproteobacteria</taxon>
        <taxon>Enterobacterales</taxon>
        <taxon>Enterobacteriaceae</taxon>
        <taxon>Candidatus Annandia</taxon>
    </lineage>
</organism>
<dbReference type="InterPro" id="IPR036554">
    <property type="entry name" value="GHMP_kinase_C_sf"/>
</dbReference>
<dbReference type="Proteomes" id="UP000274458">
    <property type="component" value="Chromosome"/>
</dbReference>
<feature type="domain" description="GHMP kinase C-terminal" evidence="14">
    <location>
        <begin position="222"/>
        <end position="281"/>
    </location>
</feature>
<dbReference type="PANTHER" id="PTHR20861">
    <property type="entry name" value="HOMOSERINE/4-DIPHOSPHOCYTIDYL-2-C-METHYL-D-ERYTHRITOL KINASE"/>
    <property type="match status" value="1"/>
</dbReference>
<evidence type="ECO:0000256" key="10">
    <source>
        <dbReference type="ARBA" id="ARBA00022840"/>
    </source>
</evidence>
<keyword evidence="6 12" id="KW-0808">Transferase</keyword>
<dbReference type="GO" id="GO:0005737">
    <property type="term" value="C:cytoplasm"/>
    <property type="evidence" value="ECO:0007669"/>
    <property type="project" value="UniProtKB-SubCell"/>
</dbReference>
<dbReference type="PANTHER" id="PTHR20861:SF1">
    <property type="entry name" value="HOMOSERINE KINASE"/>
    <property type="match status" value="1"/>
</dbReference>
<dbReference type="GO" id="GO:0005524">
    <property type="term" value="F:ATP binding"/>
    <property type="evidence" value="ECO:0007669"/>
    <property type="project" value="UniProtKB-UniRule"/>
</dbReference>
<dbReference type="InterPro" id="IPR006203">
    <property type="entry name" value="GHMP_knse_ATP-bd_CS"/>
</dbReference>
<dbReference type="KEGG" id="aade:C3B56_00148"/>
<keyword evidence="12" id="KW-0963">Cytoplasm</keyword>
<comment type="catalytic activity">
    <reaction evidence="11 12">
        <text>L-homoserine + ATP = O-phospho-L-homoserine + ADP + H(+)</text>
        <dbReference type="Rhea" id="RHEA:13985"/>
        <dbReference type="ChEBI" id="CHEBI:15378"/>
        <dbReference type="ChEBI" id="CHEBI:30616"/>
        <dbReference type="ChEBI" id="CHEBI:57476"/>
        <dbReference type="ChEBI" id="CHEBI:57590"/>
        <dbReference type="ChEBI" id="CHEBI:456216"/>
        <dbReference type="EC" id="2.7.1.39"/>
    </reaction>
</comment>
<dbReference type="AlphaFoldDB" id="A0A3Q9CLW0"/>
<protein>
    <recommendedName>
        <fullName evidence="4 12">Homoserine kinase</fullName>
        <shortName evidence="12">HK</shortName>
        <shortName evidence="12">HSK</shortName>
        <ecNumber evidence="3 12">2.7.1.39</ecNumber>
    </recommendedName>
</protein>
<comment type="subcellular location">
    <subcellularLocation>
        <location evidence="12">Cytoplasm</location>
    </subcellularLocation>
</comment>
<evidence type="ECO:0000256" key="9">
    <source>
        <dbReference type="ARBA" id="ARBA00022777"/>
    </source>
</evidence>
<feature type="binding site" evidence="12">
    <location>
        <begin position="91"/>
        <end position="101"/>
    </location>
    <ligand>
        <name>ATP</name>
        <dbReference type="ChEBI" id="CHEBI:30616"/>
    </ligand>
</feature>
<name>A0A3Q9CLW0_9ENTR</name>
<evidence type="ECO:0000259" key="13">
    <source>
        <dbReference type="Pfam" id="PF00288"/>
    </source>
</evidence>
<evidence type="ECO:0000256" key="2">
    <source>
        <dbReference type="ARBA" id="ARBA00007370"/>
    </source>
</evidence>
<keyword evidence="9 12" id="KW-0418">Kinase</keyword>
<dbReference type="PRINTS" id="PR00958">
    <property type="entry name" value="HOMSERKINASE"/>
</dbReference>
<evidence type="ECO:0000256" key="7">
    <source>
        <dbReference type="ARBA" id="ARBA00022697"/>
    </source>
</evidence>
<keyword evidence="7 12" id="KW-0791">Threonine biosynthesis</keyword>
<dbReference type="InterPro" id="IPR000870">
    <property type="entry name" value="Homoserine_kinase"/>
</dbReference>
<comment type="pathway">
    <text evidence="1 12">Amino-acid biosynthesis; L-threonine biosynthesis; L-threonine from L-aspartate: step 4/5.</text>
</comment>
<comment type="similarity">
    <text evidence="2 12">Belongs to the GHMP kinase family. Homoserine kinase subfamily.</text>
</comment>
<dbReference type="SUPFAM" id="SSF55060">
    <property type="entry name" value="GHMP Kinase, C-terminal domain"/>
    <property type="match status" value="1"/>
</dbReference>
<dbReference type="InterPro" id="IPR013750">
    <property type="entry name" value="GHMP_kinase_C_dom"/>
</dbReference>
<comment type="function">
    <text evidence="12">Catalyzes the ATP-dependent phosphorylation of L-homoserine to L-homoserine phosphate.</text>
</comment>
<evidence type="ECO:0000256" key="6">
    <source>
        <dbReference type="ARBA" id="ARBA00022679"/>
    </source>
</evidence>
<dbReference type="RefSeq" id="WP_126071523.1">
    <property type="nucleotide sequence ID" value="NZ_CP026513.1"/>
</dbReference>
<dbReference type="GO" id="GO:0004413">
    <property type="term" value="F:homoserine kinase activity"/>
    <property type="evidence" value="ECO:0007669"/>
    <property type="project" value="UniProtKB-UniRule"/>
</dbReference>
<dbReference type="SUPFAM" id="SSF54211">
    <property type="entry name" value="Ribosomal protein S5 domain 2-like"/>
    <property type="match status" value="1"/>
</dbReference>
<evidence type="ECO:0000256" key="8">
    <source>
        <dbReference type="ARBA" id="ARBA00022741"/>
    </source>
</evidence>
<dbReference type="Pfam" id="PF00288">
    <property type="entry name" value="GHMP_kinases_N"/>
    <property type="match status" value="1"/>
</dbReference>
<evidence type="ECO:0000313" key="15">
    <source>
        <dbReference type="EMBL" id="AZP36257.1"/>
    </source>
</evidence>
<keyword evidence="5 12" id="KW-0028">Amino-acid biosynthesis</keyword>
<dbReference type="Gene3D" id="3.30.70.890">
    <property type="entry name" value="GHMP kinase, C-terminal domain"/>
    <property type="match status" value="1"/>
</dbReference>
<dbReference type="NCBIfam" id="NF002288">
    <property type="entry name" value="PRK01212.1-4"/>
    <property type="match status" value="1"/>
</dbReference>
<accession>A0A3Q9CLW0</accession>
<evidence type="ECO:0000256" key="12">
    <source>
        <dbReference type="HAMAP-Rule" id="MF_00384"/>
    </source>
</evidence>
<dbReference type="NCBIfam" id="TIGR00191">
    <property type="entry name" value="thrB"/>
    <property type="match status" value="1"/>
</dbReference>
<dbReference type="OrthoDB" id="9769912at2"/>
<dbReference type="Pfam" id="PF08544">
    <property type="entry name" value="GHMP_kinases_C"/>
    <property type="match status" value="1"/>
</dbReference>